<dbReference type="SMART" id="SM00753">
    <property type="entry name" value="PAM"/>
    <property type="match status" value="1"/>
</dbReference>
<dbReference type="PANTHER" id="PTHR12732:SF8">
    <property type="entry name" value="NUCLEAR MRNA EXPORT PROTEIN THP1"/>
    <property type="match status" value="1"/>
</dbReference>
<name>A0AA40C6V3_9PEZI</name>
<evidence type="ECO:0000256" key="1">
    <source>
        <dbReference type="SAM" id="MobiDB-lite"/>
    </source>
</evidence>
<dbReference type="GO" id="GO:0003723">
    <property type="term" value="F:RNA binding"/>
    <property type="evidence" value="ECO:0007669"/>
    <property type="project" value="InterPro"/>
</dbReference>
<protein>
    <recommendedName>
        <fullName evidence="4">COP9 signalosome complex subunit 12</fullName>
    </recommendedName>
</protein>
<sequence length="560" mass="62320">MSLVVEFLSGIRRFALAQNGEELRKWLLVENNVPEHYFRLQAELKASFPDNGSDALEKLVDKCLPEEDNVSDGKGSPWPGFNALMKVYFEYWRDVDFTNLVNLHAGLSDLLISCANALANPTYGAMLLQTSLSFSDSLSKLVMGLTRKPELIAQIQGGTSGDESGEKKSIVELAADVIQKIFTSCLTDRSSNRWSPPKGKKVAVYLFANLTLKLLFACDKSRLAVQMFTNLSTSGPALSLYPASQRVTFLYYLGRFNFDYGHYFRAHMCFEAAYRQCPPQFLKHRRQIITFWIPSNLLLGRFPSLNLLRRPEAAGFHNIFFPICAAVRTGNFVAFNHALAHSRDWLWNRGLYLTLLSRLKPLVWRSFSRKVFLLTVQNENPDGTPSKKMAALTIDHLVTAASYVQKLLEGYLPLKPAPRARPAHINTIFMKAVTNSVSDAESNSLLAPPPGGPRHLMPTEGLIFGNKRPDHDNIESILAGLIYAGLLNGFIARNLGLFAVEGARKAGGNPVLAGWPNAYQSIMERFKEEHEEAATAYNSGESADPPGDLDDVPGWVQKMG</sequence>
<gene>
    <name evidence="2" type="ORF">B0T14DRAFT_143379</name>
</gene>
<dbReference type="EMBL" id="JAULSU010000002">
    <property type="protein sequence ID" value="KAK0627741.1"/>
    <property type="molecule type" value="Genomic_DNA"/>
</dbReference>
<feature type="region of interest" description="Disordered" evidence="1">
    <location>
        <begin position="532"/>
        <end position="560"/>
    </location>
</feature>
<evidence type="ECO:0000313" key="3">
    <source>
        <dbReference type="Proteomes" id="UP001175000"/>
    </source>
</evidence>
<dbReference type="GO" id="GO:0003690">
    <property type="term" value="F:double-stranded DNA binding"/>
    <property type="evidence" value="ECO:0007669"/>
    <property type="project" value="InterPro"/>
</dbReference>
<evidence type="ECO:0000313" key="2">
    <source>
        <dbReference type="EMBL" id="KAK0627741.1"/>
    </source>
</evidence>
<keyword evidence="3" id="KW-1185">Reference proteome</keyword>
<dbReference type="InterPro" id="IPR045114">
    <property type="entry name" value="Csn12-like"/>
</dbReference>
<accession>A0AA40C6V3</accession>
<evidence type="ECO:0008006" key="4">
    <source>
        <dbReference type="Google" id="ProtNLM"/>
    </source>
</evidence>
<dbReference type="AlphaFoldDB" id="A0AA40C6V3"/>
<proteinExistence type="predicted"/>
<dbReference type="PANTHER" id="PTHR12732">
    <property type="entry name" value="UNCHARACTERIZED PROTEASOME COMPONENT REGION PCI-CONTAINING"/>
    <property type="match status" value="1"/>
</dbReference>
<dbReference type="Proteomes" id="UP001175000">
    <property type="component" value="Unassembled WGS sequence"/>
</dbReference>
<organism evidence="2 3">
    <name type="scientific">Immersiella caudata</name>
    <dbReference type="NCBI Taxonomy" id="314043"/>
    <lineage>
        <taxon>Eukaryota</taxon>
        <taxon>Fungi</taxon>
        <taxon>Dikarya</taxon>
        <taxon>Ascomycota</taxon>
        <taxon>Pezizomycotina</taxon>
        <taxon>Sordariomycetes</taxon>
        <taxon>Sordariomycetidae</taxon>
        <taxon>Sordariales</taxon>
        <taxon>Lasiosphaeriaceae</taxon>
        <taxon>Immersiella</taxon>
    </lineage>
</organism>
<comment type="caution">
    <text evidence="2">The sequence shown here is derived from an EMBL/GenBank/DDBJ whole genome shotgun (WGS) entry which is preliminary data.</text>
</comment>
<reference evidence="2" key="1">
    <citation type="submission" date="2023-06" db="EMBL/GenBank/DDBJ databases">
        <title>Genome-scale phylogeny and comparative genomics of the fungal order Sordariales.</title>
        <authorList>
            <consortium name="Lawrence Berkeley National Laboratory"/>
            <person name="Hensen N."/>
            <person name="Bonometti L."/>
            <person name="Westerberg I."/>
            <person name="Brannstrom I.O."/>
            <person name="Guillou S."/>
            <person name="Cros-Aarteil S."/>
            <person name="Calhoun S."/>
            <person name="Haridas S."/>
            <person name="Kuo A."/>
            <person name="Mondo S."/>
            <person name="Pangilinan J."/>
            <person name="Riley R."/>
            <person name="Labutti K."/>
            <person name="Andreopoulos B."/>
            <person name="Lipzen A."/>
            <person name="Chen C."/>
            <person name="Yanf M."/>
            <person name="Daum C."/>
            <person name="Ng V."/>
            <person name="Clum A."/>
            <person name="Steindorff A."/>
            <person name="Ohm R."/>
            <person name="Martin F."/>
            <person name="Silar P."/>
            <person name="Natvig D."/>
            <person name="Lalanne C."/>
            <person name="Gautier V."/>
            <person name="Ament-Velasquez S.L."/>
            <person name="Kruys A."/>
            <person name="Hutchinson M.I."/>
            <person name="Powell A.J."/>
            <person name="Barry K."/>
            <person name="Miller A.N."/>
            <person name="Grigoriev I.V."/>
            <person name="Debuchy R."/>
            <person name="Gladieux P."/>
            <person name="Thoren M.H."/>
            <person name="Johannesson H."/>
        </authorList>
    </citation>
    <scope>NUCLEOTIDE SEQUENCE</scope>
    <source>
        <strain evidence="2">CBS 606.72</strain>
    </source>
</reference>